<dbReference type="Proteomes" id="UP000006545">
    <property type="component" value="Chromosome"/>
</dbReference>
<evidence type="ECO:0000313" key="1">
    <source>
        <dbReference type="EMBL" id="AEE13275.1"/>
    </source>
</evidence>
<organism evidence="1 2">
    <name type="scientific">Porphyromonas asaccharolytica (strain ATCC 25260 / DSM 20707 / BCRC 10618 / CCUG 7834 / JCM 6326 / LMG 13178 / VPI 4198 / B440)</name>
    <name type="common">Bacteroides asaccharolyticus</name>
    <dbReference type="NCBI Taxonomy" id="879243"/>
    <lineage>
        <taxon>Bacteria</taxon>
        <taxon>Pseudomonadati</taxon>
        <taxon>Bacteroidota</taxon>
        <taxon>Bacteroidia</taxon>
        <taxon>Bacteroidales</taxon>
        <taxon>Porphyromonadaceae</taxon>
        <taxon>Porphyromonas</taxon>
    </lineage>
</organism>
<sequence>MYHKVTPNFPMKQALSIPKSKKLSQVPPFLLGVQERSRLELTSCADNFGVIRTICQITH</sequence>
<protein>
    <submittedName>
        <fullName evidence="1">Uncharacterized protein</fullName>
    </submittedName>
</protein>
<dbReference type="HOGENOM" id="CLU_2956668_0_0_10"/>
<accession>F4KMH6</accession>
<proteinExistence type="predicted"/>
<evidence type="ECO:0000313" key="2">
    <source>
        <dbReference type="Proteomes" id="UP000006545"/>
    </source>
</evidence>
<reference evidence="2" key="1">
    <citation type="submission" date="2011-04" db="EMBL/GenBank/DDBJ databases">
        <title>The complete genome of Porphyromonas asaccharolytica DSM 20707.</title>
        <authorList>
            <person name="Lucas S."/>
            <person name="Han J."/>
            <person name="Lapidus A."/>
            <person name="Bruce D."/>
            <person name="Goodwin L."/>
            <person name="Pitluck S."/>
            <person name="Peters L."/>
            <person name="Kyrpides N."/>
            <person name="Mavromatis K."/>
            <person name="Ivanova N."/>
            <person name="Ovchinnikova G."/>
            <person name="Pagani I."/>
            <person name="Lu M."/>
            <person name="Detter J.C."/>
            <person name="Tapia R."/>
            <person name="Han C."/>
            <person name="Land M."/>
            <person name="Hauser L."/>
            <person name="Markowitz V."/>
            <person name="Cheng J.-F."/>
            <person name="Hugenholtz P."/>
            <person name="Woyke T."/>
            <person name="Wu D."/>
            <person name="Gronow S."/>
            <person name="Wellnitz S."/>
            <person name="Brambilla E."/>
            <person name="Klenk H.-P."/>
            <person name="Eisen J.A."/>
        </authorList>
    </citation>
    <scope>NUCLEOTIDE SEQUENCE [LARGE SCALE GENOMIC DNA]</scope>
    <source>
        <strain evidence="2">ATCC 25260 / DSM 20707 / VPI 4198</strain>
    </source>
</reference>
<dbReference type="KEGG" id="pah:Poras_1336"/>
<dbReference type="EMBL" id="CP002689">
    <property type="protein sequence ID" value="AEE13275.1"/>
    <property type="molecule type" value="Genomic_DNA"/>
</dbReference>
<keyword evidence="2" id="KW-1185">Reference proteome</keyword>
<name>F4KMH6_PORAD</name>
<gene>
    <name evidence="1" type="ordered locus">Poras_1336</name>
</gene>
<dbReference type="AlphaFoldDB" id="F4KMH6"/>